<keyword evidence="7" id="KW-0285">Flavoprotein</keyword>
<comment type="cofactor">
    <cofactor evidence="1">
        <name>FAD</name>
        <dbReference type="ChEBI" id="CHEBI:57692"/>
    </cofactor>
</comment>
<dbReference type="FunFam" id="3.50.50.60:FF:000001">
    <property type="entry name" value="Dihydrolipoyl dehydrogenase, mitochondrial"/>
    <property type="match status" value="1"/>
</dbReference>
<dbReference type="Pfam" id="PF07992">
    <property type="entry name" value="Pyr_redox_2"/>
    <property type="match status" value="1"/>
</dbReference>
<evidence type="ECO:0000256" key="11">
    <source>
        <dbReference type="ARBA" id="ARBA00023284"/>
    </source>
</evidence>
<evidence type="ECO:0000256" key="4">
    <source>
        <dbReference type="ARBA" id="ARBA00012608"/>
    </source>
</evidence>
<evidence type="ECO:0000259" key="14">
    <source>
        <dbReference type="Pfam" id="PF07992"/>
    </source>
</evidence>
<keyword evidence="8" id="KW-0274">FAD</keyword>
<evidence type="ECO:0000256" key="2">
    <source>
        <dbReference type="ARBA" id="ARBA00004496"/>
    </source>
</evidence>
<accession>A0A378VY38</accession>
<evidence type="ECO:0000256" key="3">
    <source>
        <dbReference type="ARBA" id="ARBA00007532"/>
    </source>
</evidence>
<gene>
    <name evidence="15" type="primary">lpdG_1</name>
    <name evidence="15" type="ORF">NCTC11421_01266</name>
</gene>
<dbReference type="PANTHER" id="PTHR22912:SF224">
    <property type="entry name" value="DIHYDROLIPOYL DEHYDROGENASE"/>
    <property type="match status" value="1"/>
</dbReference>
<evidence type="ECO:0000256" key="12">
    <source>
        <dbReference type="ARBA" id="ARBA00031281"/>
    </source>
</evidence>
<dbReference type="EC" id="1.8.1.4" evidence="4"/>
<dbReference type="PANTHER" id="PTHR22912">
    <property type="entry name" value="DISULFIDE OXIDOREDUCTASE"/>
    <property type="match status" value="1"/>
</dbReference>
<keyword evidence="6" id="KW-0963">Cytoplasm</keyword>
<evidence type="ECO:0000256" key="9">
    <source>
        <dbReference type="ARBA" id="ARBA00023002"/>
    </source>
</evidence>
<keyword evidence="11" id="KW-0676">Redox-active center</keyword>
<feature type="domain" description="FAD/NAD(P)-binding" evidence="14">
    <location>
        <begin position="4"/>
        <end position="300"/>
    </location>
</feature>
<sequence length="360" mass="37712">MSQYDVVVIGAGPGGYVAAIRAAQLGFKTACVDAGVNKAGNAPALGGTCLNVGCIPSKALLQSSEHFHAAQHDFAEHGITVGDVKFDAAKMIERKDAIVTKLTGGVKFLFQKNKVTSLFGTASFAGKNGDAYQIEVDNKGEKTVIEAKHVIVATGSVPRPLPQVAIDNVNVLDNEGALNLTEVPAKLGVIGSGVIGLEMGSVWNRVGAEVTILEAAPTFLAAADQQIAKEAFKYFTKEQGLSIELGVKIGDIKSEGKGVSVAYETAAGEAKTEVFDKLIVAIGRIPNTKGLNAEAVGLEKTSAALSKWMANAVPTCLTYGQSATWFAARCWHTKPATKALPLPSALPVKNRISTSTTYRL</sequence>
<organism evidence="15">
    <name type="scientific">Neisseria gonorrhoeae</name>
    <dbReference type="NCBI Taxonomy" id="485"/>
    <lineage>
        <taxon>Bacteria</taxon>
        <taxon>Pseudomonadati</taxon>
        <taxon>Pseudomonadota</taxon>
        <taxon>Betaproteobacteria</taxon>
        <taxon>Neisseriales</taxon>
        <taxon>Neisseriaceae</taxon>
        <taxon>Neisseria</taxon>
    </lineage>
</organism>
<dbReference type="EMBL" id="UGRI01000001">
    <property type="protein sequence ID" value="SUA21159.1"/>
    <property type="molecule type" value="Genomic_DNA"/>
</dbReference>
<dbReference type="InterPro" id="IPR012999">
    <property type="entry name" value="Pyr_OxRdtase_I_AS"/>
</dbReference>
<evidence type="ECO:0000256" key="7">
    <source>
        <dbReference type="ARBA" id="ARBA00022630"/>
    </source>
</evidence>
<protein>
    <recommendedName>
        <fullName evidence="5">Dihydrolipoyl dehydrogenase</fullName>
        <ecNumber evidence="4">1.8.1.4</ecNumber>
    </recommendedName>
    <alternativeName>
        <fullName evidence="12">Dihydrolipoamide dehydrogenase</fullName>
    </alternativeName>
</protein>
<evidence type="ECO:0000256" key="1">
    <source>
        <dbReference type="ARBA" id="ARBA00001974"/>
    </source>
</evidence>
<dbReference type="GO" id="GO:0050660">
    <property type="term" value="F:flavin adenine dinucleotide binding"/>
    <property type="evidence" value="ECO:0007669"/>
    <property type="project" value="TreeGrafter"/>
</dbReference>
<comment type="similarity">
    <text evidence="3">Belongs to the class-I pyridine nucleotide-disulfide oxidoreductase family.</text>
</comment>
<evidence type="ECO:0000256" key="10">
    <source>
        <dbReference type="ARBA" id="ARBA00023157"/>
    </source>
</evidence>
<dbReference type="InterPro" id="IPR050151">
    <property type="entry name" value="Class-I_Pyr_Nuc-Dis_Oxidored"/>
</dbReference>
<evidence type="ECO:0000256" key="8">
    <source>
        <dbReference type="ARBA" id="ARBA00022827"/>
    </source>
</evidence>
<keyword evidence="10" id="KW-1015">Disulfide bond</keyword>
<evidence type="ECO:0000256" key="5">
    <source>
        <dbReference type="ARBA" id="ARBA00016961"/>
    </source>
</evidence>
<dbReference type="SUPFAM" id="SSF51905">
    <property type="entry name" value="FAD/NAD(P)-binding domain"/>
    <property type="match status" value="2"/>
</dbReference>
<dbReference type="PRINTS" id="PR00411">
    <property type="entry name" value="PNDRDTASEI"/>
</dbReference>
<dbReference type="Gene3D" id="3.50.50.60">
    <property type="entry name" value="FAD/NAD(P)-binding domain"/>
    <property type="match status" value="2"/>
</dbReference>
<dbReference type="InterPro" id="IPR023753">
    <property type="entry name" value="FAD/NAD-binding_dom"/>
</dbReference>
<dbReference type="PRINTS" id="PR00368">
    <property type="entry name" value="FADPNR"/>
</dbReference>
<keyword evidence="9 15" id="KW-0560">Oxidoreductase</keyword>
<dbReference type="InterPro" id="IPR036188">
    <property type="entry name" value="FAD/NAD-bd_sf"/>
</dbReference>
<dbReference type="GO" id="GO:0005737">
    <property type="term" value="C:cytoplasm"/>
    <property type="evidence" value="ECO:0007669"/>
    <property type="project" value="UniProtKB-SubCell"/>
</dbReference>
<dbReference type="GO" id="GO:0006103">
    <property type="term" value="P:2-oxoglutarate metabolic process"/>
    <property type="evidence" value="ECO:0007669"/>
    <property type="project" value="TreeGrafter"/>
</dbReference>
<dbReference type="GO" id="GO:0004148">
    <property type="term" value="F:dihydrolipoyl dehydrogenase (NADH) activity"/>
    <property type="evidence" value="ECO:0007669"/>
    <property type="project" value="UniProtKB-EC"/>
</dbReference>
<evidence type="ECO:0000256" key="6">
    <source>
        <dbReference type="ARBA" id="ARBA00022490"/>
    </source>
</evidence>
<comment type="catalytic activity">
    <reaction evidence="13">
        <text>N(6)-[(R)-dihydrolipoyl]-L-lysyl-[protein] + NAD(+) = N(6)-[(R)-lipoyl]-L-lysyl-[protein] + NADH + H(+)</text>
        <dbReference type="Rhea" id="RHEA:15045"/>
        <dbReference type="Rhea" id="RHEA-COMP:10474"/>
        <dbReference type="Rhea" id="RHEA-COMP:10475"/>
        <dbReference type="ChEBI" id="CHEBI:15378"/>
        <dbReference type="ChEBI" id="CHEBI:57540"/>
        <dbReference type="ChEBI" id="CHEBI:57945"/>
        <dbReference type="ChEBI" id="CHEBI:83099"/>
        <dbReference type="ChEBI" id="CHEBI:83100"/>
        <dbReference type="EC" id="1.8.1.4"/>
    </reaction>
</comment>
<dbReference type="PROSITE" id="PS00076">
    <property type="entry name" value="PYRIDINE_REDOX_1"/>
    <property type="match status" value="1"/>
</dbReference>
<reference evidence="15" key="1">
    <citation type="submission" date="2018-06" db="EMBL/GenBank/DDBJ databases">
        <authorList>
            <consortium name="Pathogen Informatics"/>
            <person name="Doyle S."/>
        </authorList>
    </citation>
    <scope>NUCLEOTIDE SEQUENCE [LARGE SCALE GENOMIC DNA]</scope>
    <source>
        <strain evidence="15">NCTC11421</strain>
    </source>
</reference>
<comment type="subcellular location">
    <subcellularLocation>
        <location evidence="2">Cytoplasm</location>
    </subcellularLocation>
</comment>
<name>A0A378VY38_NEIGO</name>
<evidence type="ECO:0000256" key="13">
    <source>
        <dbReference type="ARBA" id="ARBA00049187"/>
    </source>
</evidence>
<evidence type="ECO:0000313" key="15">
    <source>
        <dbReference type="EMBL" id="SUA21159.1"/>
    </source>
</evidence>
<dbReference type="AlphaFoldDB" id="A0A378VY38"/>
<proteinExistence type="inferred from homology"/>